<dbReference type="PANTHER" id="PTHR12526:SF630">
    <property type="entry name" value="GLYCOSYLTRANSFERASE"/>
    <property type="match status" value="1"/>
</dbReference>
<evidence type="ECO:0000313" key="3">
    <source>
        <dbReference type="EMBL" id="CAB4757218.1"/>
    </source>
</evidence>
<evidence type="ECO:0000259" key="1">
    <source>
        <dbReference type="Pfam" id="PF00534"/>
    </source>
</evidence>
<evidence type="ECO:0000313" key="5">
    <source>
        <dbReference type="EMBL" id="CAB5021061.1"/>
    </source>
</evidence>
<feature type="domain" description="Glycosyl transferase family 1" evidence="1">
    <location>
        <begin position="187"/>
        <end position="321"/>
    </location>
</feature>
<dbReference type="PANTHER" id="PTHR12526">
    <property type="entry name" value="GLYCOSYLTRANSFERASE"/>
    <property type="match status" value="1"/>
</dbReference>
<name>A0A6J7QW57_9ZZZZ</name>
<organism evidence="5">
    <name type="scientific">freshwater metagenome</name>
    <dbReference type="NCBI Taxonomy" id="449393"/>
    <lineage>
        <taxon>unclassified sequences</taxon>
        <taxon>metagenomes</taxon>
        <taxon>ecological metagenomes</taxon>
    </lineage>
</organism>
<dbReference type="EMBL" id="CAEZZH010000009">
    <property type="protein sequence ID" value="CAB4757218.1"/>
    <property type="molecule type" value="Genomic_DNA"/>
</dbReference>
<evidence type="ECO:0000313" key="4">
    <source>
        <dbReference type="EMBL" id="CAB4989188.1"/>
    </source>
</evidence>
<dbReference type="Gene3D" id="3.40.50.2000">
    <property type="entry name" value="Glycogen Phosphorylase B"/>
    <property type="match status" value="2"/>
</dbReference>
<sequence length="354" mass="39603">MRTIFHLITTINRGGAENQLLVLASEQIKSGFDVHVAYLKGEPELKADFELSGITVHDDLATTAVIFQPLRFRKLLNKRNVIVHAHLPRAELVAFSTLAKFKFFASRHNAEPFFPGAPKNLSNLLSKMVEIRSIKIIAISNAVKDFLLARGEIARRVKVDVVHYGYNRRFTGVLSQENIDRTNINWGTISRLTDQKDIPTMLRAFSKFREVAPGSTLSILGAGPLEVELKALTKSIKLDQSVQFLGRSSRIYDFLAGLDVFILTSKYEGFGMVLLEAMDAGIPIVASGNSAIPEVLGNNFPGLCTTGDSNDFYQKIIDLSNTAYRKRILELQKIQLNIFRADLMNQKISEIYEL</sequence>
<feature type="domain" description="Glycosyltransferase subfamily 4-like N-terminal" evidence="2">
    <location>
        <begin position="14"/>
        <end position="167"/>
    </location>
</feature>
<dbReference type="InterPro" id="IPR001296">
    <property type="entry name" value="Glyco_trans_1"/>
</dbReference>
<dbReference type="Pfam" id="PF13439">
    <property type="entry name" value="Glyco_transf_4"/>
    <property type="match status" value="1"/>
</dbReference>
<dbReference type="EMBL" id="CAFBOO010000008">
    <property type="protein sequence ID" value="CAB4989188.1"/>
    <property type="molecule type" value="Genomic_DNA"/>
</dbReference>
<dbReference type="GO" id="GO:0016757">
    <property type="term" value="F:glycosyltransferase activity"/>
    <property type="evidence" value="ECO:0007669"/>
    <property type="project" value="InterPro"/>
</dbReference>
<evidence type="ECO:0000313" key="6">
    <source>
        <dbReference type="EMBL" id="CAB5073518.1"/>
    </source>
</evidence>
<dbReference type="InterPro" id="IPR028098">
    <property type="entry name" value="Glyco_trans_4-like_N"/>
</dbReference>
<dbReference type="EMBL" id="CAFBPO010000008">
    <property type="protein sequence ID" value="CAB5021061.1"/>
    <property type="molecule type" value="Genomic_DNA"/>
</dbReference>
<dbReference type="Pfam" id="PF00534">
    <property type="entry name" value="Glycos_transf_1"/>
    <property type="match status" value="1"/>
</dbReference>
<protein>
    <submittedName>
        <fullName evidence="5">Unannotated protein</fullName>
    </submittedName>
</protein>
<accession>A0A6J7QW57</accession>
<proteinExistence type="predicted"/>
<dbReference type="SUPFAM" id="SSF53756">
    <property type="entry name" value="UDP-Glycosyltransferase/glycogen phosphorylase"/>
    <property type="match status" value="1"/>
</dbReference>
<dbReference type="CDD" id="cd03811">
    <property type="entry name" value="GT4_GT28_WabH-like"/>
    <property type="match status" value="1"/>
</dbReference>
<reference evidence="5" key="1">
    <citation type="submission" date="2020-05" db="EMBL/GenBank/DDBJ databases">
        <authorList>
            <person name="Chiriac C."/>
            <person name="Salcher M."/>
            <person name="Ghai R."/>
            <person name="Kavagutti S V."/>
        </authorList>
    </citation>
    <scope>NUCLEOTIDE SEQUENCE</scope>
</reference>
<gene>
    <name evidence="3" type="ORF">UFOPK2850_00854</name>
    <name evidence="4" type="ORF">UFOPK3982_01033</name>
    <name evidence="5" type="ORF">UFOPK4120_00854</name>
    <name evidence="6" type="ORF">UFOPK4404_00881</name>
</gene>
<evidence type="ECO:0000259" key="2">
    <source>
        <dbReference type="Pfam" id="PF13439"/>
    </source>
</evidence>
<dbReference type="AlphaFoldDB" id="A0A6J7QW57"/>
<dbReference type="EMBL" id="CAFBQY010000008">
    <property type="protein sequence ID" value="CAB5073518.1"/>
    <property type="molecule type" value="Genomic_DNA"/>
</dbReference>